<dbReference type="STRING" id="115783.SAMN02745119_02735"/>
<keyword evidence="2" id="KW-0732">Signal</keyword>
<dbReference type="InterPro" id="IPR036873">
    <property type="entry name" value="Rhodanese-like_dom_sf"/>
</dbReference>
<dbReference type="InterPro" id="IPR001763">
    <property type="entry name" value="Rhodanese-like_dom"/>
</dbReference>
<dbReference type="AlphaFoldDB" id="A0A1T4R7S2"/>
<proteinExistence type="predicted"/>
<reference evidence="5" key="1">
    <citation type="submission" date="2017-02" db="EMBL/GenBank/DDBJ databases">
        <authorList>
            <person name="Varghese N."/>
            <person name="Submissions S."/>
        </authorList>
    </citation>
    <scope>NUCLEOTIDE SEQUENCE [LARGE SCALE GENOMIC DNA]</scope>
    <source>
        <strain evidence="5">ATCC BAA-34</strain>
    </source>
</reference>
<organism evidence="4 5">
    <name type="scientific">Trichlorobacter thiogenes</name>
    <dbReference type="NCBI Taxonomy" id="115783"/>
    <lineage>
        <taxon>Bacteria</taxon>
        <taxon>Pseudomonadati</taxon>
        <taxon>Thermodesulfobacteriota</taxon>
        <taxon>Desulfuromonadia</taxon>
        <taxon>Geobacterales</taxon>
        <taxon>Geobacteraceae</taxon>
        <taxon>Trichlorobacter</taxon>
    </lineage>
</organism>
<gene>
    <name evidence="4" type="ORF">SAMN02745119_02735</name>
</gene>
<sequence length="136" mass="14218">MSIRTRLAASFATLFAVAMLAGCETGPEVKSEAAAPQTVAATPKQEVKKPAGPVMPKGVTVISTEALKALVDKGSEAGNYLLFDSRPAGRFNAATIPTSQHLTDAEMEKLDKEGKVASRLGADKNKLAIFWCGGPT</sequence>
<dbReference type="Proteomes" id="UP000190102">
    <property type="component" value="Unassembled WGS sequence"/>
</dbReference>
<evidence type="ECO:0000259" key="3">
    <source>
        <dbReference type="Pfam" id="PF00581"/>
    </source>
</evidence>
<dbReference type="PROSITE" id="PS51257">
    <property type="entry name" value="PROKAR_LIPOPROTEIN"/>
    <property type="match status" value="1"/>
</dbReference>
<dbReference type="EMBL" id="FUWR01000018">
    <property type="protein sequence ID" value="SKA12140.1"/>
    <property type="molecule type" value="Genomic_DNA"/>
</dbReference>
<protein>
    <recommendedName>
        <fullName evidence="3">Rhodanese domain-containing protein</fullName>
    </recommendedName>
</protein>
<dbReference type="Pfam" id="PF00581">
    <property type="entry name" value="Rhodanese"/>
    <property type="match status" value="1"/>
</dbReference>
<name>A0A1T4R7S2_9BACT</name>
<evidence type="ECO:0000313" key="4">
    <source>
        <dbReference type="EMBL" id="SKA12140.1"/>
    </source>
</evidence>
<dbReference type="Gene3D" id="3.40.250.10">
    <property type="entry name" value="Rhodanese-like domain"/>
    <property type="match status" value="1"/>
</dbReference>
<feature type="signal peptide" evidence="2">
    <location>
        <begin position="1"/>
        <end position="21"/>
    </location>
</feature>
<evidence type="ECO:0000256" key="2">
    <source>
        <dbReference type="SAM" id="SignalP"/>
    </source>
</evidence>
<feature type="chain" id="PRO_5012730196" description="Rhodanese domain-containing protein" evidence="2">
    <location>
        <begin position="22"/>
        <end position="136"/>
    </location>
</feature>
<dbReference type="OrthoDB" id="9776795at2"/>
<dbReference type="RefSeq" id="WP_078790971.1">
    <property type="nucleotide sequence ID" value="NZ_FUWR01000018.1"/>
</dbReference>
<dbReference type="SUPFAM" id="SSF52821">
    <property type="entry name" value="Rhodanese/Cell cycle control phosphatase"/>
    <property type="match status" value="1"/>
</dbReference>
<evidence type="ECO:0000256" key="1">
    <source>
        <dbReference type="SAM" id="MobiDB-lite"/>
    </source>
</evidence>
<accession>A0A1T4R7S2</accession>
<keyword evidence="5" id="KW-1185">Reference proteome</keyword>
<feature type="domain" description="Rhodanese" evidence="3">
    <location>
        <begin position="71"/>
        <end position="134"/>
    </location>
</feature>
<feature type="region of interest" description="Disordered" evidence="1">
    <location>
        <begin position="31"/>
        <end position="54"/>
    </location>
</feature>
<evidence type="ECO:0000313" key="5">
    <source>
        <dbReference type="Proteomes" id="UP000190102"/>
    </source>
</evidence>